<keyword evidence="3" id="KW-1185">Reference proteome</keyword>
<feature type="region of interest" description="Disordered" evidence="1">
    <location>
        <begin position="166"/>
        <end position="212"/>
    </location>
</feature>
<feature type="region of interest" description="Disordered" evidence="1">
    <location>
        <begin position="239"/>
        <end position="269"/>
    </location>
</feature>
<evidence type="ECO:0000313" key="3">
    <source>
        <dbReference type="Proteomes" id="UP000799421"/>
    </source>
</evidence>
<feature type="compositionally biased region" description="Basic and acidic residues" evidence="1">
    <location>
        <begin position="110"/>
        <end position="122"/>
    </location>
</feature>
<accession>A0A6A7C8N1</accession>
<evidence type="ECO:0000313" key="2">
    <source>
        <dbReference type="EMBL" id="KAF2863854.1"/>
    </source>
</evidence>
<evidence type="ECO:0000256" key="1">
    <source>
        <dbReference type="SAM" id="MobiDB-lite"/>
    </source>
</evidence>
<sequence length="295" mass="31933">MATATCSTDGFEQTRPPSLPLSPFFLHCRSDKSDIAPFARVEPVIFPSRSNMQVQSGNLQARSETARFTSQGTMLLGPEILTVRADAHARAPVNGGGPLNSHPVDANEYNDYKSDDPSKHLDAPTNSTSASIDTDFAAIDFEAGDSSSFKNIQRRPSGVRKLLSFSTLRSSTPRPSLSIGRDEMDDFGRTPTKNPLKRPASLSPSASSLLNQQPTIMGSQAKRPAKWFKRGPGFILSRSRTTLAADRENTEPEVREAKRFKASPAPSLPEVDTLAGAQFNGGSLGWDNAAFTYEA</sequence>
<organism evidence="2 3">
    <name type="scientific">Piedraia hortae CBS 480.64</name>
    <dbReference type="NCBI Taxonomy" id="1314780"/>
    <lineage>
        <taxon>Eukaryota</taxon>
        <taxon>Fungi</taxon>
        <taxon>Dikarya</taxon>
        <taxon>Ascomycota</taxon>
        <taxon>Pezizomycotina</taxon>
        <taxon>Dothideomycetes</taxon>
        <taxon>Dothideomycetidae</taxon>
        <taxon>Capnodiales</taxon>
        <taxon>Piedraiaceae</taxon>
        <taxon>Piedraia</taxon>
    </lineage>
</organism>
<proteinExistence type="predicted"/>
<feature type="region of interest" description="Disordered" evidence="1">
    <location>
        <begin position="92"/>
        <end position="129"/>
    </location>
</feature>
<feature type="compositionally biased region" description="Low complexity" evidence="1">
    <location>
        <begin position="199"/>
        <end position="210"/>
    </location>
</feature>
<dbReference type="Proteomes" id="UP000799421">
    <property type="component" value="Unassembled WGS sequence"/>
</dbReference>
<protein>
    <submittedName>
        <fullName evidence="2">Uncharacterized protein</fullName>
    </submittedName>
</protein>
<feature type="compositionally biased region" description="Basic and acidic residues" evidence="1">
    <location>
        <begin position="245"/>
        <end position="259"/>
    </location>
</feature>
<dbReference type="AlphaFoldDB" id="A0A6A7C8N1"/>
<name>A0A6A7C8N1_9PEZI</name>
<reference evidence="2" key="1">
    <citation type="journal article" date="2020" name="Stud. Mycol.">
        <title>101 Dothideomycetes genomes: a test case for predicting lifestyles and emergence of pathogens.</title>
        <authorList>
            <person name="Haridas S."/>
            <person name="Albert R."/>
            <person name="Binder M."/>
            <person name="Bloem J."/>
            <person name="Labutti K."/>
            <person name="Salamov A."/>
            <person name="Andreopoulos B."/>
            <person name="Baker S."/>
            <person name="Barry K."/>
            <person name="Bills G."/>
            <person name="Bluhm B."/>
            <person name="Cannon C."/>
            <person name="Castanera R."/>
            <person name="Culley D."/>
            <person name="Daum C."/>
            <person name="Ezra D."/>
            <person name="Gonzalez J."/>
            <person name="Henrissat B."/>
            <person name="Kuo A."/>
            <person name="Liang C."/>
            <person name="Lipzen A."/>
            <person name="Lutzoni F."/>
            <person name="Magnuson J."/>
            <person name="Mondo S."/>
            <person name="Nolan M."/>
            <person name="Ohm R."/>
            <person name="Pangilinan J."/>
            <person name="Park H.-J."/>
            <person name="Ramirez L."/>
            <person name="Alfaro M."/>
            <person name="Sun H."/>
            <person name="Tritt A."/>
            <person name="Yoshinaga Y."/>
            <person name="Zwiers L.-H."/>
            <person name="Turgeon B."/>
            <person name="Goodwin S."/>
            <person name="Spatafora J."/>
            <person name="Crous P."/>
            <person name="Grigoriev I."/>
        </authorList>
    </citation>
    <scope>NUCLEOTIDE SEQUENCE</scope>
    <source>
        <strain evidence="2">CBS 480.64</strain>
    </source>
</reference>
<dbReference type="EMBL" id="MU005959">
    <property type="protein sequence ID" value="KAF2863854.1"/>
    <property type="molecule type" value="Genomic_DNA"/>
</dbReference>
<dbReference type="OrthoDB" id="5380416at2759"/>
<gene>
    <name evidence="2" type="ORF">K470DRAFT_254734</name>
</gene>
<feature type="compositionally biased region" description="Polar residues" evidence="1">
    <location>
        <begin position="166"/>
        <end position="175"/>
    </location>
</feature>